<feature type="region of interest" description="Disordered" evidence="1">
    <location>
        <begin position="329"/>
        <end position="588"/>
    </location>
</feature>
<dbReference type="AlphaFoldDB" id="A0A6A6XU37"/>
<dbReference type="OrthoDB" id="5404004at2759"/>
<feature type="compositionally biased region" description="Low complexity" evidence="1">
    <location>
        <begin position="333"/>
        <end position="343"/>
    </location>
</feature>
<feature type="region of interest" description="Disordered" evidence="1">
    <location>
        <begin position="200"/>
        <end position="313"/>
    </location>
</feature>
<feature type="compositionally biased region" description="Polar residues" evidence="1">
    <location>
        <begin position="470"/>
        <end position="481"/>
    </location>
</feature>
<evidence type="ECO:0000256" key="1">
    <source>
        <dbReference type="SAM" id="MobiDB-lite"/>
    </source>
</evidence>
<feature type="compositionally biased region" description="Basic and acidic residues" evidence="1">
    <location>
        <begin position="16"/>
        <end position="27"/>
    </location>
</feature>
<gene>
    <name evidence="2" type="ORF">K505DRAFT_293706</name>
</gene>
<evidence type="ECO:0000313" key="2">
    <source>
        <dbReference type="EMBL" id="KAF2799992.1"/>
    </source>
</evidence>
<name>A0A6A6XU37_9PLEO</name>
<dbReference type="EMBL" id="MU001755">
    <property type="protein sequence ID" value="KAF2799992.1"/>
    <property type="molecule type" value="Genomic_DNA"/>
</dbReference>
<feature type="compositionally biased region" description="Basic residues" evidence="1">
    <location>
        <begin position="1"/>
        <end position="15"/>
    </location>
</feature>
<feature type="compositionally biased region" description="Polar residues" evidence="1">
    <location>
        <begin position="520"/>
        <end position="534"/>
    </location>
</feature>
<dbReference type="Proteomes" id="UP000799757">
    <property type="component" value="Unassembled WGS sequence"/>
</dbReference>
<feature type="compositionally biased region" description="Low complexity" evidence="1">
    <location>
        <begin position="284"/>
        <end position="301"/>
    </location>
</feature>
<reference evidence="2" key="1">
    <citation type="journal article" date="2020" name="Stud. Mycol.">
        <title>101 Dothideomycetes genomes: a test case for predicting lifestyles and emergence of pathogens.</title>
        <authorList>
            <person name="Haridas S."/>
            <person name="Albert R."/>
            <person name="Binder M."/>
            <person name="Bloem J."/>
            <person name="Labutti K."/>
            <person name="Salamov A."/>
            <person name="Andreopoulos B."/>
            <person name="Baker S."/>
            <person name="Barry K."/>
            <person name="Bills G."/>
            <person name="Bluhm B."/>
            <person name="Cannon C."/>
            <person name="Castanera R."/>
            <person name="Culley D."/>
            <person name="Daum C."/>
            <person name="Ezra D."/>
            <person name="Gonzalez J."/>
            <person name="Henrissat B."/>
            <person name="Kuo A."/>
            <person name="Liang C."/>
            <person name="Lipzen A."/>
            <person name="Lutzoni F."/>
            <person name="Magnuson J."/>
            <person name="Mondo S."/>
            <person name="Nolan M."/>
            <person name="Ohm R."/>
            <person name="Pangilinan J."/>
            <person name="Park H.-J."/>
            <person name="Ramirez L."/>
            <person name="Alfaro M."/>
            <person name="Sun H."/>
            <person name="Tritt A."/>
            <person name="Yoshinaga Y."/>
            <person name="Zwiers L.-H."/>
            <person name="Turgeon B."/>
            <person name="Goodwin S."/>
            <person name="Spatafora J."/>
            <person name="Crous P."/>
            <person name="Grigoriev I."/>
        </authorList>
    </citation>
    <scope>NUCLEOTIDE SEQUENCE</scope>
    <source>
        <strain evidence="2">CBS 109.77</strain>
    </source>
</reference>
<keyword evidence="3" id="KW-1185">Reference proteome</keyword>
<feature type="region of interest" description="Disordered" evidence="1">
    <location>
        <begin position="1"/>
        <end position="78"/>
    </location>
</feature>
<organism evidence="2 3">
    <name type="scientific">Melanomma pulvis-pyrius CBS 109.77</name>
    <dbReference type="NCBI Taxonomy" id="1314802"/>
    <lineage>
        <taxon>Eukaryota</taxon>
        <taxon>Fungi</taxon>
        <taxon>Dikarya</taxon>
        <taxon>Ascomycota</taxon>
        <taxon>Pezizomycotina</taxon>
        <taxon>Dothideomycetes</taxon>
        <taxon>Pleosporomycetidae</taxon>
        <taxon>Pleosporales</taxon>
        <taxon>Melanommataceae</taxon>
        <taxon>Melanomma</taxon>
    </lineage>
</organism>
<evidence type="ECO:0000313" key="3">
    <source>
        <dbReference type="Proteomes" id="UP000799757"/>
    </source>
</evidence>
<feature type="compositionally biased region" description="Basic and acidic residues" evidence="1">
    <location>
        <begin position="447"/>
        <end position="459"/>
    </location>
</feature>
<protein>
    <submittedName>
        <fullName evidence="2">Uncharacterized protein</fullName>
    </submittedName>
</protein>
<sequence>MARILRSRSMRMLRGGHKEIHQQETDRTTPPLGDFRMEVDRLKAATPVSRPEERVETPDMSQQRPRTAGGPGDRGKQFHKKVAPAAPISTDTQAFAFPFPSPSNKSASFLYTAEIHEEREGIIGVALGSPTMATHSTNFVTSQHGTVTYISSNNASHNYLPEPTDVKQDSPKPKLSRWKSIFKKTPAPQQQQGPFYQLAPAASPARMDSHHDDESLDSRTMSPLDRVPSPPTFKPEIRESRKLPKGHPQPPIETRPHALTIGVGKPKSSFLRSASSPKPPPKDFSPTVPQVVVSGSQSSSPRTIGERSLLDVDIPSIQMERYSVMFSSFLQPNSNSSSNRSSSLLVRRQGNSERLKPLNELSTKNEDDGTRNGMMKPQRRATSPSFPKSPSVGLSLFPQPTDGNHRRTPSPRAVSVHRPRPLQRSKTAPSSSPSRQNFSIPRPSNDVPRKVSQDEERGQNENLDPGLKTQLLTPTPSTGRSFESESEEITIVVARAGPGQTWKPSIEENEPQWEIVSKPALTNTPQNPVSQDGPSSAPLAESKTQMASPTAAPRSADLAISQKSQTESKATLGVARSVSVSRANRPEFLKPTLMKRATEGSERLVDKRALTPTLVELKNRKSQRVQLVEA</sequence>
<accession>A0A6A6XU37</accession>
<feature type="compositionally biased region" description="Basic and acidic residues" evidence="1">
    <location>
        <begin position="207"/>
        <end position="217"/>
    </location>
</feature>
<feature type="compositionally biased region" description="Polar residues" evidence="1">
    <location>
        <begin position="424"/>
        <end position="439"/>
    </location>
</feature>
<feature type="compositionally biased region" description="Basic and acidic residues" evidence="1">
    <location>
        <begin position="350"/>
        <end position="370"/>
    </location>
</feature>
<proteinExistence type="predicted"/>